<protein>
    <submittedName>
        <fullName evidence="7">Threonine ammonia-lyase, biosynthetic</fullName>
        <ecNumber evidence="7">4.3.1.19</ecNumber>
    </submittedName>
</protein>
<sequence length="87" mass="10184">PLAHDERLFRFEFPERPGALMKFLSSMAPNWNISLFHYRNQGADYSSILVGIQVPESENSEFDHFLTTLGYPCWEETQNPVYRLFLA</sequence>
<proteinExistence type="predicted"/>
<comment type="pathway">
    <text evidence="5">Amino-acid biosynthesis.</text>
</comment>
<dbReference type="AlphaFoldDB" id="A0A6N6W011"/>
<organism evidence="7 8">
    <name type="scientific">Paraburkholderia madseniana</name>
    <dbReference type="NCBI Taxonomy" id="2599607"/>
    <lineage>
        <taxon>Bacteria</taxon>
        <taxon>Pseudomonadati</taxon>
        <taxon>Pseudomonadota</taxon>
        <taxon>Betaproteobacteria</taxon>
        <taxon>Burkholderiales</taxon>
        <taxon>Burkholderiaceae</taxon>
        <taxon>Paraburkholderia</taxon>
    </lineage>
</organism>
<comment type="caution">
    <text evidence="7">The sequence shown here is derived from an EMBL/GenBank/DDBJ whole genome shotgun (WGS) entry which is preliminary data.</text>
</comment>
<dbReference type="Gene3D" id="3.40.1020.10">
    <property type="entry name" value="Biosynthetic Threonine Deaminase, Domain 3"/>
    <property type="match status" value="1"/>
</dbReference>
<dbReference type="GO" id="GO:0006567">
    <property type="term" value="P:L-threonine catabolic process"/>
    <property type="evidence" value="ECO:0007669"/>
    <property type="project" value="TreeGrafter"/>
</dbReference>
<keyword evidence="4 7" id="KW-0456">Lyase</keyword>
<evidence type="ECO:0000256" key="5">
    <source>
        <dbReference type="ARBA" id="ARBA00029440"/>
    </source>
</evidence>
<dbReference type="SUPFAM" id="SSF55021">
    <property type="entry name" value="ACT-like"/>
    <property type="match status" value="1"/>
</dbReference>
<dbReference type="PANTHER" id="PTHR48078">
    <property type="entry name" value="THREONINE DEHYDRATASE, MITOCHONDRIAL-RELATED"/>
    <property type="match status" value="1"/>
</dbReference>
<feature type="non-terminal residue" evidence="7">
    <location>
        <position position="1"/>
    </location>
</feature>
<dbReference type="InterPro" id="IPR050147">
    <property type="entry name" value="Ser/Thr_Dehydratase"/>
</dbReference>
<feature type="domain" description="ACT-like" evidence="6">
    <location>
        <begin position="7"/>
        <end position="78"/>
    </location>
</feature>
<dbReference type="Pfam" id="PF00585">
    <property type="entry name" value="Thr_dehydrat_C"/>
    <property type="match status" value="1"/>
</dbReference>
<dbReference type="PROSITE" id="PS51672">
    <property type="entry name" value="ACT_LIKE"/>
    <property type="match status" value="1"/>
</dbReference>
<dbReference type="GO" id="GO:0004794">
    <property type="term" value="F:threonine deaminase activity"/>
    <property type="evidence" value="ECO:0007669"/>
    <property type="project" value="UniProtKB-EC"/>
</dbReference>
<name>A0A6N6W011_9BURK</name>
<evidence type="ECO:0000313" key="7">
    <source>
        <dbReference type="EMBL" id="KAE8753509.1"/>
    </source>
</evidence>
<dbReference type="InterPro" id="IPR038110">
    <property type="entry name" value="TD_ACT-like_sf"/>
</dbReference>
<dbReference type="EMBL" id="VOSW01000204">
    <property type="protein sequence ID" value="KAE8753509.1"/>
    <property type="molecule type" value="Genomic_DNA"/>
</dbReference>
<keyword evidence="2" id="KW-0028">Amino-acid biosynthesis</keyword>
<comment type="cofactor">
    <cofactor evidence="1">
        <name>pyridoxal 5'-phosphate</name>
        <dbReference type="ChEBI" id="CHEBI:597326"/>
    </cofactor>
</comment>
<evidence type="ECO:0000259" key="6">
    <source>
        <dbReference type="PROSITE" id="PS51672"/>
    </source>
</evidence>
<evidence type="ECO:0000256" key="1">
    <source>
        <dbReference type="ARBA" id="ARBA00001933"/>
    </source>
</evidence>
<evidence type="ECO:0000256" key="3">
    <source>
        <dbReference type="ARBA" id="ARBA00022898"/>
    </source>
</evidence>
<dbReference type="PANTHER" id="PTHR48078:SF11">
    <property type="entry name" value="THREONINE DEHYDRATASE, MITOCHONDRIAL"/>
    <property type="match status" value="1"/>
</dbReference>
<gene>
    <name evidence="7" type="ORF">FSO04_44755</name>
</gene>
<evidence type="ECO:0000256" key="2">
    <source>
        <dbReference type="ARBA" id="ARBA00022605"/>
    </source>
</evidence>
<dbReference type="InterPro" id="IPR001721">
    <property type="entry name" value="TD_ACT-like"/>
</dbReference>
<keyword evidence="3" id="KW-0663">Pyridoxal phosphate</keyword>
<accession>A0A6N6W011</accession>
<dbReference type="EC" id="4.3.1.19" evidence="7"/>
<evidence type="ECO:0000313" key="8">
    <source>
        <dbReference type="Proteomes" id="UP000463700"/>
    </source>
</evidence>
<dbReference type="GO" id="GO:0006565">
    <property type="term" value="P:L-serine catabolic process"/>
    <property type="evidence" value="ECO:0007669"/>
    <property type="project" value="TreeGrafter"/>
</dbReference>
<dbReference type="Proteomes" id="UP000463700">
    <property type="component" value="Unassembled WGS sequence"/>
</dbReference>
<dbReference type="CDD" id="cd04907">
    <property type="entry name" value="ACT_ThrD-I_2"/>
    <property type="match status" value="1"/>
</dbReference>
<dbReference type="GO" id="GO:0003941">
    <property type="term" value="F:L-serine ammonia-lyase activity"/>
    <property type="evidence" value="ECO:0007669"/>
    <property type="project" value="TreeGrafter"/>
</dbReference>
<evidence type="ECO:0000256" key="4">
    <source>
        <dbReference type="ARBA" id="ARBA00023239"/>
    </source>
</evidence>
<dbReference type="GO" id="GO:0009097">
    <property type="term" value="P:isoleucine biosynthetic process"/>
    <property type="evidence" value="ECO:0007669"/>
    <property type="project" value="TreeGrafter"/>
</dbReference>
<reference evidence="7 8" key="1">
    <citation type="journal article" date="2020" name="Int. J. Syst. Evol. Microbiol.">
        <title>Paraburkholderia madseniana sp. nov., a phenolic acid-degrading bacterium isolated from acidic forest soil.</title>
        <authorList>
            <person name="Wilhelm R.C."/>
            <person name="Murphy S.J.L."/>
            <person name="Feriancek N.M."/>
            <person name="Karasz D.C."/>
            <person name="DeRito C.M."/>
            <person name="Newman J.D."/>
            <person name="Buckley D.H."/>
        </authorList>
    </citation>
    <scope>NUCLEOTIDE SEQUENCE [LARGE SCALE GENOMIC DNA]</scope>
    <source>
        <strain evidence="7 8">RP11</strain>
    </source>
</reference>
<dbReference type="InterPro" id="IPR045865">
    <property type="entry name" value="ACT-like_dom_sf"/>
</dbReference>